<feature type="chain" id="PRO_5036501155" description="Secreted protein" evidence="1">
    <location>
        <begin position="16"/>
        <end position="89"/>
    </location>
</feature>
<keyword evidence="1" id="KW-0732">Signal</keyword>
<evidence type="ECO:0008006" key="4">
    <source>
        <dbReference type="Google" id="ProtNLM"/>
    </source>
</evidence>
<proteinExistence type="predicted"/>
<keyword evidence="3" id="KW-1185">Reference proteome</keyword>
<evidence type="ECO:0000256" key="1">
    <source>
        <dbReference type="SAM" id="SignalP"/>
    </source>
</evidence>
<sequence length="89" mass="10273">MLFSALLMSIQVNSACAPFSHFQSRNNQSNGILRNVPFWDKFLVFGRLRKLMSNILLFAAEALNHTGSTSSPFLRRWFAEWLDQRHTGQ</sequence>
<evidence type="ECO:0000313" key="3">
    <source>
        <dbReference type="Proteomes" id="UP000887116"/>
    </source>
</evidence>
<gene>
    <name evidence="2" type="ORF">TNCT_623901</name>
</gene>
<name>A0A8X6KKN3_TRICU</name>
<dbReference type="AlphaFoldDB" id="A0A8X6KKN3"/>
<dbReference type="Proteomes" id="UP000887116">
    <property type="component" value="Unassembled WGS sequence"/>
</dbReference>
<organism evidence="2 3">
    <name type="scientific">Trichonephila clavata</name>
    <name type="common">Joro spider</name>
    <name type="synonym">Nephila clavata</name>
    <dbReference type="NCBI Taxonomy" id="2740835"/>
    <lineage>
        <taxon>Eukaryota</taxon>
        <taxon>Metazoa</taxon>
        <taxon>Ecdysozoa</taxon>
        <taxon>Arthropoda</taxon>
        <taxon>Chelicerata</taxon>
        <taxon>Arachnida</taxon>
        <taxon>Araneae</taxon>
        <taxon>Araneomorphae</taxon>
        <taxon>Entelegynae</taxon>
        <taxon>Araneoidea</taxon>
        <taxon>Nephilidae</taxon>
        <taxon>Trichonephila</taxon>
    </lineage>
</organism>
<reference evidence="2" key="1">
    <citation type="submission" date="2020-07" db="EMBL/GenBank/DDBJ databases">
        <title>Multicomponent nature underlies the extraordinary mechanical properties of spider dragline silk.</title>
        <authorList>
            <person name="Kono N."/>
            <person name="Nakamura H."/>
            <person name="Mori M."/>
            <person name="Yoshida Y."/>
            <person name="Ohtoshi R."/>
            <person name="Malay A.D."/>
            <person name="Moran D.A.P."/>
            <person name="Tomita M."/>
            <person name="Numata K."/>
            <person name="Arakawa K."/>
        </authorList>
    </citation>
    <scope>NUCLEOTIDE SEQUENCE</scope>
</reference>
<comment type="caution">
    <text evidence="2">The sequence shown here is derived from an EMBL/GenBank/DDBJ whole genome shotgun (WGS) entry which is preliminary data.</text>
</comment>
<protein>
    <recommendedName>
        <fullName evidence="4">Secreted protein</fullName>
    </recommendedName>
</protein>
<evidence type="ECO:0000313" key="2">
    <source>
        <dbReference type="EMBL" id="GFQ74778.1"/>
    </source>
</evidence>
<feature type="signal peptide" evidence="1">
    <location>
        <begin position="1"/>
        <end position="15"/>
    </location>
</feature>
<accession>A0A8X6KKN3</accession>
<dbReference type="EMBL" id="BMAO01011579">
    <property type="protein sequence ID" value="GFQ74778.1"/>
    <property type="molecule type" value="Genomic_DNA"/>
</dbReference>